<reference evidence="7" key="1">
    <citation type="journal article" date="2019" name="Int. J. Syst. Evol. Microbiol.">
        <title>The Global Catalogue of Microorganisms (GCM) 10K type strain sequencing project: providing services to taxonomists for standard genome sequencing and annotation.</title>
        <authorList>
            <consortium name="The Broad Institute Genomics Platform"/>
            <consortium name="The Broad Institute Genome Sequencing Center for Infectious Disease"/>
            <person name="Wu L."/>
            <person name="Ma J."/>
        </authorList>
    </citation>
    <scope>NUCLEOTIDE SEQUENCE [LARGE SCALE GENOMIC DNA]</scope>
    <source>
        <strain evidence="7">CCUG 60214</strain>
    </source>
</reference>
<dbReference type="CDD" id="cd00190">
    <property type="entry name" value="Tryp_SPc"/>
    <property type="match status" value="1"/>
</dbReference>
<name>A0ABW3QX33_9PSEU</name>
<dbReference type="InterPro" id="IPR033116">
    <property type="entry name" value="TRYPSIN_SER"/>
</dbReference>
<dbReference type="Proteomes" id="UP001597168">
    <property type="component" value="Unassembled WGS sequence"/>
</dbReference>
<evidence type="ECO:0000256" key="4">
    <source>
        <dbReference type="SAM" id="SignalP"/>
    </source>
</evidence>
<dbReference type="PROSITE" id="PS50240">
    <property type="entry name" value="TRYPSIN_DOM"/>
    <property type="match status" value="1"/>
</dbReference>
<dbReference type="Gene3D" id="2.40.10.10">
    <property type="entry name" value="Trypsin-like serine proteases"/>
    <property type="match status" value="1"/>
</dbReference>
<evidence type="ECO:0000313" key="7">
    <source>
        <dbReference type="Proteomes" id="UP001597168"/>
    </source>
</evidence>
<dbReference type="Pfam" id="PF00089">
    <property type="entry name" value="Trypsin"/>
    <property type="match status" value="1"/>
</dbReference>
<sequence length="241" mass="25110">MRISAPVFAVLVLVLSALPADAVVGGRAAPVTPWAVALFDAAGNFFCGGALIGPDKVVTAAHCTVERTALGDRDRLPADLTVVAGRADLDAKDGRTAKVAGIWRHPAFTDVAAGDDVATLTLAAALPYRPVRVAEAVPGRTATVYGWGRTGELRAPSRTLRQVDVPIRSDAECAARVPDYRPDGMLCAGFPEGGRDACEGDSGGPLTVAGELVGVVSYGRGCARPDQPGVYTRLSRYQDRI</sequence>
<evidence type="ECO:0000256" key="1">
    <source>
        <dbReference type="ARBA" id="ARBA00007664"/>
    </source>
</evidence>
<dbReference type="EMBL" id="JBHTLK010000098">
    <property type="protein sequence ID" value="MFD1149284.1"/>
    <property type="molecule type" value="Genomic_DNA"/>
</dbReference>
<gene>
    <name evidence="6" type="ORF">ACFQ3T_19295</name>
</gene>
<dbReference type="InterPro" id="IPR043504">
    <property type="entry name" value="Peptidase_S1_PA_chymotrypsin"/>
</dbReference>
<dbReference type="PRINTS" id="PR00722">
    <property type="entry name" value="CHYMOTRYPSIN"/>
</dbReference>
<dbReference type="InterPro" id="IPR018114">
    <property type="entry name" value="TRYPSIN_HIS"/>
</dbReference>
<dbReference type="PROSITE" id="PS00135">
    <property type="entry name" value="TRYPSIN_SER"/>
    <property type="match status" value="1"/>
</dbReference>
<dbReference type="SMART" id="SM00020">
    <property type="entry name" value="Tryp_SPc"/>
    <property type="match status" value="1"/>
</dbReference>
<keyword evidence="3" id="KW-0378">Hydrolase</keyword>
<dbReference type="InterPro" id="IPR001254">
    <property type="entry name" value="Trypsin_dom"/>
</dbReference>
<keyword evidence="2" id="KW-1015">Disulfide bond</keyword>
<evidence type="ECO:0000313" key="6">
    <source>
        <dbReference type="EMBL" id="MFD1149284.1"/>
    </source>
</evidence>
<dbReference type="InterPro" id="IPR001314">
    <property type="entry name" value="Peptidase_S1A"/>
</dbReference>
<evidence type="ECO:0000256" key="3">
    <source>
        <dbReference type="RuleBase" id="RU363034"/>
    </source>
</evidence>
<keyword evidence="3" id="KW-0645">Protease</keyword>
<dbReference type="PANTHER" id="PTHR24276:SF98">
    <property type="entry name" value="FI18310P1-RELATED"/>
    <property type="match status" value="1"/>
</dbReference>
<comment type="caution">
    <text evidence="6">The sequence shown here is derived from an EMBL/GenBank/DDBJ whole genome shotgun (WGS) entry which is preliminary data.</text>
</comment>
<dbReference type="InterPro" id="IPR009003">
    <property type="entry name" value="Peptidase_S1_PA"/>
</dbReference>
<dbReference type="RefSeq" id="WP_380724693.1">
    <property type="nucleotide sequence ID" value="NZ_JBHTLK010000098.1"/>
</dbReference>
<comment type="similarity">
    <text evidence="1">Belongs to the peptidase S1 family.</text>
</comment>
<feature type="domain" description="Peptidase S1" evidence="5">
    <location>
        <begin position="23"/>
        <end position="241"/>
    </location>
</feature>
<feature type="signal peptide" evidence="4">
    <location>
        <begin position="1"/>
        <end position="22"/>
    </location>
</feature>
<keyword evidence="4" id="KW-0732">Signal</keyword>
<evidence type="ECO:0000259" key="5">
    <source>
        <dbReference type="PROSITE" id="PS50240"/>
    </source>
</evidence>
<accession>A0ABW3QX33</accession>
<dbReference type="SUPFAM" id="SSF50494">
    <property type="entry name" value="Trypsin-like serine proteases"/>
    <property type="match status" value="1"/>
</dbReference>
<protein>
    <submittedName>
        <fullName evidence="6">S1 family peptidase</fullName>
    </submittedName>
</protein>
<dbReference type="PROSITE" id="PS00134">
    <property type="entry name" value="TRYPSIN_HIS"/>
    <property type="match status" value="1"/>
</dbReference>
<dbReference type="PANTHER" id="PTHR24276">
    <property type="entry name" value="POLYSERASE-RELATED"/>
    <property type="match status" value="1"/>
</dbReference>
<proteinExistence type="inferred from homology"/>
<keyword evidence="7" id="KW-1185">Reference proteome</keyword>
<dbReference type="InterPro" id="IPR050430">
    <property type="entry name" value="Peptidase_S1"/>
</dbReference>
<keyword evidence="3" id="KW-0720">Serine protease</keyword>
<evidence type="ECO:0000256" key="2">
    <source>
        <dbReference type="ARBA" id="ARBA00023157"/>
    </source>
</evidence>
<feature type="chain" id="PRO_5046951392" evidence="4">
    <location>
        <begin position="23"/>
        <end position="241"/>
    </location>
</feature>
<organism evidence="6 7">
    <name type="scientific">Saccharothrix hoggarensis</name>
    <dbReference type="NCBI Taxonomy" id="913853"/>
    <lineage>
        <taxon>Bacteria</taxon>
        <taxon>Bacillati</taxon>
        <taxon>Actinomycetota</taxon>
        <taxon>Actinomycetes</taxon>
        <taxon>Pseudonocardiales</taxon>
        <taxon>Pseudonocardiaceae</taxon>
        <taxon>Saccharothrix</taxon>
    </lineage>
</organism>